<dbReference type="InterPro" id="IPR008278">
    <property type="entry name" value="4-PPantetheinyl_Trfase_dom"/>
</dbReference>
<organism evidence="4 5">
    <name type="scientific">Cryptosporangium arvum DSM 44712</name>
    <dbReference type="NCBI Taxonomy" id="927661"/>
    <lineage>
        <taxon>Bacteria</taxon>
        <taxon>Bacillati</taxon>
        <taxon>Actinomycetota</taxon>
        <taxon>Actinomycetes</taxon>
        <taxon>Cryptosporangiales</taxon>
        <taxon>Cryptosporangiaceae</taxon>
        <taxon>Cryptosporangium</taxon>
    </lineage>
</organism>
<name>A0A010YJ30_9ACTN</name>
<reference evidence="4 5" key="1">
    <citation type="submission" date="2013-07" db="EMBL/GenBank/DDBJ databases">
        <authorList>
            <consortium name="DOE Joint Genome Institute"/>
            <person name="Eisen J."/>
            <person name="Huntemann M."/>
            <person name="Han J."/>
            <person name="Chen A."/>
            <person name="Kyrpides N."/>
            <person name="Mavromatis K."/>
            <person name="Markowitz V."/>
            <person name="Palaniappan K."/>
            <person name="Ivanova N."/>
            <person name="Schaumberg A."/>
            <person name="Pati A."/>
            <person name="Liolios K."/>
            <person name="Nordberg H.P."/>
            <person name="Cantor M.N."/>
            <person name="Hua S.X."/>
            <person name="Woyke T."/>
        </authorList>
    </citation>
    <scope>NUCLEOTIDE SEQUENCE [LARGE SCALE GENOMIC DNA]</scope>
    <source>
        <strain evidence="4 5">DSM 44712</strain>
    </source>
</reference>
<evidence type="ECO:0000256" key="1">
    <source>
        <dbReference type="ARBA" id="ARBA00010990"/>
    </source>
</evidence>
<dbReference type="Proteomes" id="UP000021053">
    <property type="component" value="Unassembled WGS sequence"/>
</dbReference>
<dbReference type="InterPro" id="IPR037143">
    <property type="entry name" value="4-PPantetheinyl_Trfase_dom_sf"/>
</dbReference>
<dbReference type="SUPFAM" id="SSF56214">
    <property type="entry name" value="4'-phosphopantetheinyl transferase"/>
    <property type="match status" value="2"/>
</dbReference>
<evidence type="ECO:0000256" key="2">
    <source>
        <dbReference type="ARBA" id="ARBA00022679"/>
    </source>
</evidence>
<comment type="caution">
    <text evidence="4">The sequence shown here is derived from an EMBL/GenBank/DDBJ whole genome shotgun (WGS) entry which is preliminary data.</text>
</comment>
<dbReference type="EMBL" id="JFBT01000001">
    <property type="protein sequence ID" value="EXG80230.1"/>
    <property type="molecule type" value="Genomic_DNA"/>
</dbReference>
<dbReference type="HOGENOM" id="CLU_057011_2_1_11"/>
<keyword evidence="2" id="KW-0808">Transferase</keyword>
<dbReference type="PANTHER" id="PTHR12215:SF10">
    <property type="entry name" value="L-AMINOADIPATE-SEMIALDEHYDE DEHYDROGENASE-PHOSPHOPANTETHEINYL TRANSFERASE"/>
    <property type="match status" value="1"/>
</dbReference>
<evidence type="ECO:0000259" key="3">
    <source>
        <dbReference type="Pfam" id="PF01648"/>
    </source>
</evidence>
<dbReference type="GO" id="GO:0019878">
    <property type="term" value="P:lysine biosynthetic process via aminoadipic acid"/>
    <property type="evidence" value="ECO:0007669"/>
    <property type="project" value="TreeGrafter"/>
</dbReference>
<dbReference type="GO" id="GO:0008897">
    <property type="term" value="F:holo-[acyl-carrier-protein] synthase activity"/>
    <property type="evidence" value="ECO:0007669"/>
    <property type="project" value="InterPro"/>
</dbReference>
<proteinExistence type="inferred from homology"/>
<dbReference type="PANTHER" id="PTHR12215">
    <property type="entry name" value="PHOSPHOPANTETHEINE TRANSFERASE"/>
    <property type="match status" value="1"/>
</dbReference>
<evidence type="ECO:0000313" key="4">
    <source>
        <dbReference type="EMBL" id="EXG80230.1"/>
    </source>
</evidence>
<gene>
    <name evidence="4" type="ORF">CryarDRAFT_1296</name>
</gene>
<dbReference type="GO" id="GO:0000287">
    <property type="term" value="F:magnesium ion binding"/>
    <property type="evidence" value="ECO:0007669"/>
    <property type="project" value="InterPro"/>
</dbReference>
<protein>
    <recommendedName>
        <fullName evidence="3">4'-phosphopantetheinyl transferase domain-containing protein</fullName>
    </recommendedName>
</protein>
<dbReference type="Gene3D" id="3.90.470.20">
    <property type="entry name" value="4'-phosphopantetheinyl transferase domain"/>
    <property type="match status" value="1"/>
</dbReference>
<feature type="domain" description="4'-phosphopantetheinyl transferase" evidence="3">
    <location>
        <begin position="117"/>
        <end position="210"/>
    </location>
</feature>
<evidence type="ECO:0000313" key="5">
    <source>
        <dbReference type="Proteomes" id="UP000021053"/>
    </source>
</evidence>
<sequence length="236" mass="24630">MLNVPALAPGECQVWWARPLTGDVPGGLAALLDPLEQGRRAAYRRDADRARFTVAASLLRVVGGAHLGLPPAQVAITRTCPDCDRPHGRPALPVAGWECSVSHSGDRVAVAVGRTGPLGVDVEEAASRANAGLREMVLADDERGDDFVTYWVRKEAVLKATGEGLRVGLTEIVVTAPDSGPALVRAHRADLPARATLRTLTPGDGYRACLAALDTPALTVTELDATPLLIAAASAG</sequence>
<dbReference type="AlphaFoldDB" id="A0A010YJ30"/>
<accession>A0A010YJ30</accession>
<dbReference type="InterPro" id="IPR050559">
    <property type="entry name" value="P-Pant_transferase_sf"/>
</dbReference>
<comment type="similarity">
    <text evidence="1">Belongs to the P-Pant transferase superfamily. Gsp/Sfp/HetI/AcpT family.</text>
</comment>
<keyword evidence="5" id="KW-1185">Reference proteome</keyword>
<dbReference type="GO" id="GO:0005829">
    <property type="term" value="C:cytosol"/>
    <property type="evidence" value="ECO:0007669"/>
    <property type="project" value="TreeGrafter"/>
</dbReference>
<dbReference type="Pfam" id="PF01648">
    <property type="entry name" value="ACPS"/>
    <property type="match status" value="1"/>
</dbReference>